<gene>
    <name evidence="2" type="ORF">UY98_C0008G0013</name>
</gene>
<dbReference type="InterPro" id="IPR029057">
    <property type="entry name" value="PRTase-like"/>
</dbReference>
<accession>A0A0G1YW26</accession>
<proteinExistence type="inferred from homology"/>
<dbReference type="InterPro" id="IPR051910">
    <property type="entry name" value="ComF/GntX_DNA_util-trans"/>
</dbReference>
<dbReference type="Proteomes" id="UP000034789">
    <property type="component" value="Unassembled WGS sequence"/>
</dbReference>
<keyword evidence="2" id="KW-0328">Glycosyltransferase</keyword>
<sequence>MNFNLIRDVFRAVFDIILPRRERRVRTERRTLGDIPLSPMPHDLLGTRITTLMNYQEPAVEDLVQSLKYDRSSHAAKLAAGLLADYLREELSFAKTFSARAILLMPVPLHKSRFRERGFNQAEVVLRTLPEEFRDGSLASVATDVLVRTRATKPQARLPRSERLSNVAGAFAVPDANLVRDAHVFLIDDVTTTGATLANAATPLRRAGAKVTLLALARA</sequence>
<evidence type="ECO:0000313" key="2">
    <source>
        <dbReference type="EMBL" id="KKW47638.1"/>
    </source>
</evidence>
<dbReference type="CDD" id="cd06223">
    <property type="entry name" value="PRTases_typeI"/>
    <property type="match status" value="1"/>
</dbReference>
<dbReference type="SUPFAM" id="SSF53271">
    <property type="entry name" value="PRTase-like"/>
    <property type="match status" value="1"/>
</dbReference>
<evidence type="ECO:0000313" key="3">
    <source>
        <dbReference type="Proteomes" id="UP000034789"/>
    </source>
</evidence>
<keyword evidence="2" id="KW-0808">Transferase</keyword>
<evidence type="ECO:0000256" key="1">
    <source>
        <dbReference type="ARBA" id="ARBA00008007"/>
    </source>
</evidence>
<reference evidence="2 3" key="1">
    <citation type="journal article" date="2015" name="Nature">
        <title>rRNA introns, odd ribosomes, and small enigmatic genomes across a large radiation of phyla.</title>
        <authorList>
            <person name="Brown C.T."/>
            <person name="Hug L.A."/>
            <person name="Thomas B.C."/>
            <person name="Sharon I."/>
            <person name="Castelle C.J."/>
            <person name="Singh A."/>
            <person name="Wilkins M.J."/>
            <person name="Williams K.H."/>
            <person name="Banfield J.F."/>
        </authorList>
    </citation>
    <scope>NUCLEOTIDE SEQUENCE [LARGE SCALE GENOMIC DNA]</scope>
</reference>
<name>A0A0G1YW26_9BACT</name>
<comment type="similarity">
    <text evidence="1">Belongs to the ComF/GntX family.</text>
</comment>
<organism evidence="2 3">
    <name type="scientific">Candidatus Kaiserbacteria bacterium GW2011_GWA2_58_9</name>
    <dbReference type="NCBI Taxonomy" id="1618672"/>
    <lineage>
        <taxon>Bacteria</taxon>
        <taxon>Candidatus Kaiseribacteriota</taxon>
    </lineage>
</organism>
<comment type="caution">
    <text evidence="2">The sequence shown here is derived from an EMBL/GenBank/DDBJ whole genome shotgun (WGS) entry which is preliminary data.</text>
</comment>
<dbReference type="AlphaFoldDB" id="A0A0G1YW26"/>
<protein>
    <submittedName>
        <fullName evidence="2">Phosphoribosyltransferase</fullName>
    </submittedName>
</protein>
<dbReference type="PANTHER" id="PTHR47505:SF1">
    <property type="entry name" value="DNA UTILIZATION PROTEIN YHGH"/>
    <property type="match status" value="1"/>
</dbReference>
<dbReference type="PANTHER" id="PTHR47505">
    <property type="entry name" value="DNA UTILIZATION PROTEIN YHGH"/>
    <property type="match status" value="1"/>
</dbReference>
<dbReference type="EMBL" id="LCSD01000008">
    <property type="protein sequence ID" value="KKW47638.1"/>
    <property type="molecule type" value="Genomic_DNA"/>
</dbReference>
<dbReference type="InterPro" id="IPR000836">
    <property type="entry name" value="PRTase_dom"/>
</dbReference>
<dbReference type="PATRIC" id="fig|1618672.3.peg.178"/>
<dbReference type="Gene3D" id="3.40.50.2020">
    <property type="match status" value="1"/>
</dbReference>
<dbReference type="GO" id="GO:0016757">
    <property type="term" value="F:glycosyltransferase activity"/>
    <property type="evidence" value="ECO:0007669"/>
    <property type="project" value="UniProtKB-KW"/>
</dbReference>